<evidence type="ECO:0000256" key="6">
    <source>
        <dbReference type="ARBA" id="ARBA00022989"/>
    </source>
</evidence>
<keyword evidence="5 9" id="KW-0812">Transmembrane</keyword>
<proteinExistence type="inferred from homology"/>
<keyword evidence="7 9" id="KW-0472">Membrane</keyword>
<dbReference type="GO" id="GO:0005351">
    <property type="term" value="F:carbohydrate:proton symporter activity"/>
    <property type="evidence" value="ECO:0007669"/>
    <property type="project" value="TreeGrafter"/>
</dbReference>
<feature type="transmembrane region" description="Helical" evidence="9">
    <location>
        <begin position="144"/>
        <end position="165"/>
    </location>
</feature>
<evidence type="ECO:0000313" key="12">
    <source>
        <dbReference type="Proteomes" id="UP000478008"/>
    </source>
</evidence>
<reference evidence="11 12" key="1">
    <citation type="submission" date="2019-07" db="EMBL/GenBank/DDBJ databases">
        <authorList>
            <person name="Friedrich A."/>
            <person name="Schacherer J."/>
        </authorList>
    </citation>
    <scope>NUCLEOTIDE SEQUENCE [LARGE SCALE GENOMIC DNA]</scope>
</reference>
<accession>A0A7D9H3S2</accession>
<feature type="transmembrane region" description="Helical" evidence="9">
    <location>
        <begin position="362"/>
        <end position="383"/>
    </location>
</feature>
<evidence type="ECO:0000256" key="2">
    <source>
        <dbReference type="ARBA" id="ARBA00010992"/>
    </source>
</evidence>
<dbReference type="FunFam" id="1.20.1250.20:FF:000044">
    <property type="entry name" value="Hexose transporter Hxt3p"/>
    <property type="match status" value="1"/>
</dbReference>
<feature type="transmembrane region" description="Helical" evidence="9">
    <location>
        <begin position="466"/>
        <end position="487"/>
    </location>
</feature>
<dbReference type="InterPro" id="IPR050360">
    <property type="entry name" value="MFS_Sugar_Transporters"/>
</dbReference>
<evidence type="ECO:0000256" key="4">
    <source>
        <dbReference type="ARBA" id="ARBA00022597"/>
    </source>
</evidence>
<dbReference type="CDD" id="cd17356">
    <property type="entry name" value="MFS_HXT"/>
    <property type="match status" value="1"/>
</dbReference>
<feature type="transmembrane region" description="Helical" evidence="9">
    <location>
        <begin position="333"/>
        <end position="355"/>
    </location>
</feature>
<feature type="domain" description="Major facilitator superfamily (MFS) profile" evidence="10">
    <location>
        <begin position="41"/>
        <end position="491"/>
    </location>
</feature>
<evidence type="ECO:0000256" key="3">
    <source>
        <dbReference type="ARBA" id="ARBA00022448"/>
    </source>
</evidence>
<dbReference type="InterPro" id="IPR005828">
    <property type="entry name" value="MFS_sugar_transport-like"/>
</dbReference>
<evidence type="ECO:0000256" key="8">
    <source>
        <dbReference type="RuleBase" id="RU003346"/>
    </source>
</evidence>
<name>A0A7D9H3S2_DEKBR</name>
<evidence type="ECO:0000256" key="9">
    <source>
        <dbReference type="SAM" id="Phobius"/>
    </source>
</evidence>
<feature type="transmembrane region" description="Helical" evidence="9">
    <location>
        <begin position="212"/>
        <end position="230"/>
    </location>
</feature>
<dbReference type="PROSITE" id="PS00216">
    <property type="entry name" value="SUGAR_TRANSPORT_1"/>
    <property type="match status" value="1"/>
</dbReference>
<dbReference type="PANTHER" id="PTHR48022:SF50">
    <property type="entry name" value="HEXOSE TRANSPORTER HXT14"/>
    <property type="match status" value="1"/>
</dbReference>
<evidence type="ECO:0000256" key="5">
    <source>
        <dbReference type="ARBA" id="ARBA00022692"/>
    </source>
</evidence>
<dbReference type="AlphaFoldDB" id="A0A7D9H3S2"/>
<gene>
    <name evidence="11" type="primary">HXT5</name>
    <name evidence="11" type="ORF">DEBR0S5_02432G</name>
</gene>
<dbReference type="EMBL" id="CABFWN010000005">
    <property type="protein sequence ID" value="VUG19424.1"/>
    <property type="molecule type" value="Genomic_DNA"/>
</dbReference>
<organism evidence="11 12">
    <name type="scientific">Dekkera bruxellensis</name>
    <name type="common">Brettanomyces custersii</name>
    <dbReference type="NCBI Taxonomy" id="5007"/>
    <lineage>
        <taxon>Eukaryota</taxon>
        <taxon>Fungi</taxon>
        <taxon>Dikarya</taxon>
        <taxon>Ascomycota</taxon>
        <taxon>Saccharomycotina</taxon>
        <taxon>Pichiomycetes</taxon>
        <taxon>Pichiales</taxon>
        <taxon>Pichiaceae</taxon>
        <taxon>Brettanomyces</taxon>
    </lineage>
</organism>
<evidence type="ECO:0000256" key="1">
    <source>
        <dbReference type="ARBA" id="ARBA00004141"/>
    </source>
</evidence>
<keyword evidence="12" id="KW-1185">Reference proteome</keyword>
<keyword evidence="3 8" id="KW-0813">Transport</keyword>
<protein>
    <submittedName>
        <fullName evidence="11">DEBR0S5_02432g1_1</fullName>
    </submittedName>
</protein>
<sequence length="528" mass="58732">MKNINNLNSTECTKTTTKLSQPHSSRFHIKGNGSSWFVFLCSFLISFTGFVFGWDTGTISGFINMDDFVKRFGQRTLSGYYKLSRVRSGLIVSIFNIGCTIGGVTLPKFADLFGRKVGLVISMFVYIIGCIIQITSRISWVQYFIGRIVTGLAIGSNCVIAPLFLSEISPKDIRGSVVSVFQLLTTMGMFLGYCACYGTYHNSTGSYQWELPLGLCFLWASLAIIGIIICPESPRYLAKKGLIGKAKQSFSKMKRCTIDSPEVTSEIISLQKSIGEENTAGTSSWKELITGKPLILYRVTMGVLLETLQELTGDNYLFYYGTTIFKSVGLNDSFFTSIIIGAVNFVSTFLAFYAIDHIGRRNTLLIGSAGMFCCLIIYASIGVKLLYPGKFGIDPVKSVGDAMIVLSCLFIFFFAITWGPSLYVIVGESYPLRIRSKAMGITIGSNWFWNFLIAFFTPFISSAIHFAYGYVFAGATVFAFIFVYLFVPETKGMHLEDTDLMYQHLKFGSAYKARTFYEKLEGSQISEK</sequence>
<feature type="transmembrane region" description="Helical" evidence="9">
    <location>
        <begin position="86"/>
        <end position="106"/>
    </location>
</feature>
<feature type="transmembrane region" description="Helical" evidence="9">
    <location>
        <begin position="403"/>
        <end position="426"/>
    </location>
</feature>
<dbReference type="NCBIfam" id="TIGR00879">
    <property type="entry name" value="SP"/>
    <property type="match status" value="1"/>
</dbReference>
<feature type="transmembrane region" description="Helical" evidence="9">
    <location>
        <begin position="438"/>
        <end position="460"/>
    </location>
</feature>
<keyword evidence="4" id="KW-0762">Sugar transport</keyword>
<feature type="transmembrane region" description="Helical" evidence="9">
    <location>
        <begin position="36"/>
        <end position="54"/>
    </location>
</feature>
<dbReference type="PROSITE" id="PS00217">
    <property type="entry name" value="SUGAR_TRANSPORT_2"/>
    <property type="match status" value="1"/>
</dbReference>
<evidence type="ECO:0000259" key="10">
    <source>
        <dbReference type="PROSITE" id="PS50850"/>
    </source>
</evidence>
<dbReference type="InterPro" id="IPR020846">
    <property type="entry name" value="MFS_dom"/>
</dbReference>
<dbReference type="InterPro" id="IPR005829">
    <property type="entry name" value="Sugar_transporter_CS"/>
</dbReference>
<comment type="similarity">
    <text evidence="2 8">Belongs to the major facilitator superfamily. Sugar transporter (TC 2.A.1.1) family.</text>
</comment>
<dbReference type="Gene3D" id="1.20.1250.20">
    <property type="entry name" value="MFS general substrate transporter like domains"/>
    <property type="match status" value="1"/>
</dbReference>
<dbReference type="Proteomes" id="UP000478008">
    <property type="component" value="Unassembled WGS sequence"/>
</dbReference>
<dbReference type="PANTHER" id="PTHR48022">
    <property type="entry name" value="PLASTIDIC GLUCOSE TRANSPORTER 4"/>
    <property type="match status" value="1"/>
</dbReference>
<dbReference type="InterPro" id="IPR003663">
    <property type="entry name" value="Sugar/inositol_transpt"/>
</dbReference>
<dbReference type="GO" id="GO:0055056">
    <property type="term" value="F:D-glucose transmembrane transporter activity"/>
    <property type="evidence" value="ECO:0007669"/>
    <property type="project" value="UniProtKB-ARBA"/>
</dbReference>
<feature type="transmembrane region" description="Helical" evidence="9">
    <location>
        <begin position="177"/>
        <end position="200"/>
    </location>
</feature>
<dbReference type="PROSITE" id="PS50850">
    <property type="entry name" value="MFS"/>
    <property type="match status" value="1"/>
</dbReference>
<evidence type="ECO:0000313" key="11">
    <source>
        <dbReference type="EMBL" id="VUG19424.1"/>
    </source>
</evidence>
<keyword evidence="6 9" id="KW-1133">Transmembrane helix</keyword>
<evidence type="ECO:0000256" key="7">
    <source>
        <dbReference type="ARBA" id="ARBA00023136"/>
    </source>
</evidence>
<dbReference type="GO" id="GO:0005886">
    <property type="term" value="C:plasma membrane"/>
    <property type="evidence" value="ECO:0007669"/>
    <property type="project" value="TreeGrafter"/>
</dbReference>
<dbReference type="InterPro" id="IPR036259">
    <property type="entry name" value="MFS_trans_sf"/>
</dbReference>
<feature type="transmembrane region" description="Helical" evidence="9">
    <location>
        <begin position="295"/>
        <end position="313"/>
    </location>
</feature>
<comment type="subcellular location">
    <subcellularLocation>
        <location evidence="1">Membrane</location>
        <topology evidence="1">Multi-pass membrane protein</topology>
    </subcellularLocation>
</comment>
<dbReference type="Pfam" id="PF00083">
    <property type="entry name" value="Sugar_tr"/>
    <property type="match status" value="1"/>
</dbReference>
<dbReference type="SUPFAM" id="SSF103473">
    <property type="entry name" value="MFS general substrate transporter"/>
    <property type="match status" value="1"/>
</dbReference>
<feature type="transmembrane region" description="Helical" evidence="9">
    <location>
        <begin position="118"/>
        <end position="138"/>
    </location>
</feature>
<dbReference type="PRINTS" id="PR00171">
    <property type="entry name" value="SUGRTRNSPORT"/>
</dbReference>